<dbReference type="CDD" id="cd07812">
    <property type="entry name" value="SRPBCC"/>
    <property type="match status" value="1"/>
</dbReference>
<evidence type="ECO:0000313" key="2">
    <source>
        <dbReference type="Proteomes" id="UP001595867"/>
    </source>
</evidence>
<dbReference type="Gene3D" id="3.30.530.20">
    <property type="match status" value="1"/>
</dbReference>
<dbReference type="Pfam" id="PF10604">
    <property type="entry name" value="Polyketide_cyc2"/>
    <property type="match status" value="1"/>
</dbReference>
<sequence>MRFDVDTTATPEQVWSAFTDFSDRRLRIWSRTLDPRRYEVRAQGDAWAVARESTPGSPFWVVVRYDWSTPSVIRWTVEESSYGGGGDGEVRISPAPGGGSHVQAAWTYTDARPLQRPLLYLLQRRPMAGMIARMWTDALNRCATTS</sequence>
<keyword evidence="2" id="KW-1185">Reference proteome</keyword>
<dbReference type="InterPro" id="IPR019587">
    <property type="entry name" value="Polyketide_cyclase/dehydratase"/>
</dbReference>
<gene>
    <name evidence="1" type="ORF">ACFO0C_00765</name>
</gene>
<dbReference type="SUPFAM" id="SSF55961">
    <property type="entry name" value="Bet v1-like"/>
    <property type="match status" value="1"/>
</dbReference>
<dbReference type="RefSeq" id="WP_378064453.1">
    <property type="nucleotide sequence ID" value="NZ_JBHSBL010000002.1"/>
</dbReference>
<protein>
    <submittedName>
        <fullName evidence="1">SRPBCC family protein</fullName>
    </submittedName>
</protein>
<comment type="caution">
    <text evidence="1">The sequence shown here is derived from an EMBL/GenBank/DDBJ whole genome shotgun (WGS) entry which is preliminary data.</text>
</comment>
<name>A0ABV8IK50_9ACTN</name>
<reference evidence="2" key="1">
    <citation type="journal article" date="2019" name="Int. J. Syst. Evol. Microbiol.">
        <title>The Global Catalogue of Microorganisms (GCM) 10K type strain sequencing project: providing services to taxonomists for standard genome sequencing and annotation.</title>
        <authorList>
            <consortium name="The Broad Institute Genomics Platform"/>
            <consortium name="The Broad Institute Genome Sequencing Center for Infectious Disease"/>
            <person name="Wu L."/>
            <person name="Ma J."/>
        </authorList>
    </citation>
    <scope>NUCLEOTIDE SEQUENCE [LARGE SCALE GENOMIC DNA]</scope>
    <source>
        <strain evidence="2">TBRC 5832</strain>
    </source>
</reference>
<organism evidence="1 2">
    <name type="scientific">Actinoplanes subglobosus</name>
    <dbReference type="NCBI Taxonomy" id="1547892"/>
    <lineage>
        <taxon>Bacteria</taxon>
        <taxon>Bacillati</taxon>
        <taxon>Actinomycetota</taxon>
        <taxon>Actinomycetes</taxon>
        <taxon>Micromonosporales</taxon>
        <taxon>Micromonosporaceae</taxon>
        <taxon>Actinoplanes</taxon>
    </lineage>
</organism>
<dbReference type="EMBL" id="JBHSBL010000002">
    <property type="protein sequence ID" value="MFC4063445.1"/>
    <property type="molecule type" value="Genomic_DNA"/>
</dbReference>
<dbReference type="InterPro" id="IPR023393">
    <property type="entry name" value="START-like_dom_sf"/>
</dbReference>
<evidence type="ECO:0000313" key="1">
    <source>
        <dbReference type="EMBL" id="MFC4063445.1"/>
    </source>
</evidence>
<dbReference type="Proteomes" id="UP001595867">
    <property type="component" value="Unassembled WGS sequence"/>
</dbReference>
<accession>A0ABV8IK50</accession>
<proteinExistence type="predicted"/>